<dbReference type="GO" id="GO:0004527">
    <property type="term" value="F:exonuclease activity"/>
    <property type="evidence" value="ECO:0007669"/>
    <property type="project" value="UniProtKB-KW"/>
</dbReference>
<keyword evidence="2" id="KW-0540">Nuclease</keyword>
<dbReference type="AlphaFoldDB" id="A0AA41A0V9"/>
<dbReference type="RefSeq" id="WP_184107165.1">
    <property type="nucleotide sequence ID" value="NZ_JACHNX010000048.1"/>
</dbReference>
<dbReference type="SUPFAM" id="SSF75712">
    <property type="entry name" value="Rad50 coiled-coil Zn hook"/>
    <property type="match status" value="1"/>
</dbReference>
<protein>
    <submittedName>
        <fullName evidence="2">DNA repair exonuclease SbcCD ATPase subunit</fullName>
    </submittedName>
</protein>
<dbReference type="EMBL" id="JACHNX010000048">
    <property type="protein sequence ID" value="MBB4611722.1"/>
    <property type="molecule type" value="Genomic_DNA"/>
</dbReference>
<evidence type="ECO:0000256" key="1">
    <source>
        <dbReference type="SAM" id="MobiDB-lite"/>
    </source>
</evidence>
<comment type="caution">
    <text evidence="3">The sequence shown here is derived from an EMBL/GenBank/DDBJ whole genome shotgun (WGS) entry which is preliminary data.</text>
</comment>
<reference evidence="2 4" key="1">
    <citation type="submission" date="2020-08" db="EMBL/GenBank/DDBJ databases">
        <title>Genomic Encyclopedia of Type Strains, Phase IV (KMG-IV): sequencing the most valuable type-strain genomes for metagenomic binning, comparative biology and taxonomic classification.</title>
        <authorList>
            <person name="Goeker M."/>
        </authorList>
    </citation>
    <scope>NUCLEOTIDE SEQUENCE [LARGE SCALE GENOMIC DNA]</scope>
    <source>
        <strain evidence="2 4">DSM 14562</strain>
    </source>
</reference>
<keyword evidence="2" id="KW-0269">Exonuclease</keyword>
<dbReference type="EMBL" id="JAFHKU010000124">
    <property type="protein sequence ID" value="MBN3558121.1"/>
    <property type="molecule type" value="Genomic_DNA"/>
</dbReference>
<organism evidence="3 5">
    <name type="scientific">Sphingomonas yabuuchiae</name>
    <dbReference type="NCBI Taxonomy" id="172044"/>
    <lineage>
        <taxon>Bacteria</taxon>
        <taxon>Pseudomonadati</taxon>
        <taxon>Pseudomonadota</taxon>
        <taxon>Alphaproteobacteria</taxon>
        <taxon>Sphingomonadales</taxon>
        <taxon>Sphingomonadaceae</taxon>
        <taxon>Sphingomonas</taxon>
    </lineage>
</organism>
<dbReference type="Proteomes" id="UP000704529">
    <property type="component" value="Unassembled WGS sequence"/>
</dbReference>
<evidence type="ECO:0000313" key="2">
    <source>
        <dbReference type="EMBL" id="MBB4611722.1"/>
    </source>
</evidence>
<dbReference type="Proteomes" id="UP000584663">
    <property type="component" value="Unassembled WGS sequence"/>
</dbReference>
<keyword evidence="4" id="KW-1185">Reference proteome</keyword>
<accession>A0AA41A0V9</accession>
<proteinExistence type="predicted"/>
<evidence type="ECO:0000313" key="5">
    <source>
        <dbReference type="Proteomes" id="UP000704529"/>
    </source>
</evidence>
<keyword evidence="2" id="KW-0378">Hydrolase</keyword>
<gene>
    <name evidence="2" type="ORF">GGQ89_003979</name>
    <name evidence="3" type="ORF">JYA60_07760</name>
</gene>
<sequence length="47" mass="5253">MTTRQTPDAVREAEGRGGFACPICGQETPHHHTSKVVDAYQNKRSRK</sequence>
<evidence type="ECO:0000313" key="4">
    <source>
        <dbReference type="Proteomes" id="UP000584663"/>
    </source>
</evidence>
<evidence type="ECO:0000313" key="3">
    <source>
        <dbReference type="EMBL" id="MBN3558121.1"/>
    </source>
</evidence>
<reference evidence="3" key="2">
    <citation type="submission" date="2021-01" db="EMBL/GenBank/DDBJ databases">
        <title>Genome Sequencing of Type Strains.</title>
        <authorList>
            <person name="Lemaire J.F."/>
            <person name="Inderbitzin P."/>
            <person name="Collins S.B."/>
            <person name="Wespe N."/>
            <person name="Knight-Connoni V."/>
        </authorList>
    </citation>
    <scope>NUCLEOTIDE SEQUENCE</scope>
    <source>
        <strain evidence="3">DSM 14562</strain>
    </source>
</reference>
<feature type="region of interest" description="Disordered" evidence="1">
    <location>
        <begin position="25"/>
        <end position="47"/>
    </location>
</feature>
<name>A0AA41A0V9_9SPHN</name>